<sequence>MTLPVLGNKAFADTSKSAVSFAPKTLANGEQKLRDFAAQYQTRVHEIVPNKVYQAVGYGHSNAAFIIGDTSVILVDSLDSDVRGETLKKLIAERTDKPVKTIIYTHGHPDHRGGAGVFADSQPEVIAFAPVKPSLPRMSQLKDVFEQRGIKQMGYELSDEEALSQGYGIREGVALNRAKRAFLAPSTLYKNETNIARNIDGVKIELIAAPGEADDMIYVWLPDYQVVCCGDNYSGCWPNTSPLRGGQSRDLDTWIASLDKLIALNANALLLGHTRPVIGKAKIKEELTNFRNALDYVFTETLNCINQGMSMDETAETVRLPEKYAKLPYLGEYYGSVDWTVRGIYSLYIGWFDGNPTHIHPLPAKEKADKTIAMMGGQQAVLAAARDALNKQDPQWAAELADILLASDGNNQAAKQCKAQALLLLARQETSANSRHYYVAVAKGLMG</sequence>
<reference evidence="2 3" key="1">
    <citation type="submission" date="2019-05" db="EMBL/GenBank/DDBJ databases">
        <title>Pasteurellaceae isolates from reptiles.</title>
        <authorList>
            <person name="Bojesen A.M."/>
            <person name="Lund E."/>
        </authorList>
    </citation>
    <scope>NUCLEOTIDE SEQUENCE [LARGE SCALE GENOMIC DNA]</scope>
    <source>
        <strain evidence="2 3">ELNT2x</strain>
    </source>
</reference>
<protein>
    <submittedName>
        <fullName evidence="2">Alkyl/aryl-sulfatase</fullName>
    </submittedName>
</protein>
<evidence type="ECO:0000259" key="1">
    <source>
        <dbReference type="SMART" id="SM00849"/>
    </source>
</evidence>
<dbReference type="SUPFAM" id="SSF56281">
    <property type="entry name" value="Metallo-hydrolase/oxidoreductase"/>
    <property type="match status" value="1"/>
</dbReference>
<dbReference type="InterPro" id="IPR044097">
    <property type="entry name" value="Bds1/SdsA1_MBL-fold"/>
</dbReference>
<dbReference type="Gene3D" id="3.60.15.30">
    <property type="entry name" value="Metallo-beta-lactamase domain"/>
    <property type="match status" value="1"/>
</dbReference>
<dbReference type="Proteomes" id="UP000305526">
    <property type="component" value="Unassembled WGS sequence"/>
</dbReference>
<dbReference type="Pfam" id="PF14863">
    <property type="entry name" value="Alkyl_sulf_dimr"/>
    <property type="match status" value="1"/>
</dbReference>
<keyword evidence="3" id="KW-1185">Reference proteome</keyword>
<proteinExistence type="predicted"/>
<dbReference type="EMBL" id="VDGV01000009">
    <property type="protein sequence ID" value="TNG93378.1"/>
    <property type="molecule type" value="Genomic_DNA"/>
</dbReference>
<dbReference type="CDD" id="cd07710">
    <property type="entry name" value="arylsulfatase_Sdsa1-like_MBL-fold"/>
    <property type="match status" value="1"/>
</dbReference>
<dbReference type="PANTHER" id="PTHR43223:SF1">
    <property type="entry name" value="ALKYL_ARYL-SULFATASE BDS1"/>
    <property type="match status" value="1"/>
</dbReference>
<comment type="caution">
    <text evidence="2">The sequence shown here is derived from an EMBL/GenBank/DDBJ whole genome shotgun (WGS) entry which is preliminary data.</text>
</comment>
<dbReference type="InterPro" id="IPR052195">
    <property type="entry name" value="Bact_Alkyl/Aryl-Sulfatase"/>
</dbReference>
<dbReference type="InterPro" id="IPR038536">
    <property type="entry name" value="Alkyl/aryl-sulf_dimr_sf"/>
</dbReference>
<evidence type="ECO:0000313" key="3">
    <source>
        <dbReference type="Proteomes" id="UP000305526"/>
    </source>
</evidence>
<dbReference type="PANTHER" id="PTHR43223">
    <property type="entry name" value="ALKYL/ARYL-SULFATASE"/>
    <property type="match status" value="1"/>
</dbReference>
<evidence type="ECO:0000313" key="2">
    <source>
        <dbReference type="EMBL" id="TNG93378.1"/>
    </source>
</evidence>
<accession>A0ABY2XX92</accession>
<dbReference type="Pfam" id="PF00753">
    <property type="entry name" value="Lactamase_B"/>
    <property type="match status" value="1"/>
</dbReference>
<dbReference type="InterPro" id="IPR036866">
    <property type="entry name" value="RibonucZ/Hydroxyglut_hydro"/>
</dbReference>
<organism evidence="2 3">
    <name type="scientific">Testudinibacter aquarius</name>
    <dbReference type="NCBI Taxonomy" id="1524974"/>
    <lineage>
        <taxon>Bacteria</taxon>
        <taxon>Pseudomonadati</taxon>
        <taxon>Pseudomonadota</taxon>
        <taxon>Gammaproteobacteria</taxon>
        <taxon>Pasteurellales</taxon>
        <taxon>Pasteurellaceae</taxon>
        <taxon>Testudinibacter</taxon>
    </lineage>
</organism>
<dbReference type="Gene3D" id="1.25.40.880">
    <property type="entry name" value="Alkyl sulfatase, dimerisation domain"/>
    <property type="match status" value="1"/>
</dbReference>
<dbReference type="SMART" id="SM00849">
    <property type="entry name" value="Lactamase_B"/>
    <property type="match status" value="1"/>
</dbReference>
<dbReference type="InterPro" id="IPR001279">
    <property type="entry name" value="Metallo-B-lactamas"/>
</dbReference>
<gene>
    <name evidence="2" type="ORF">FHQ21_01695</name>
</gene>
<feature type="domain" description="Metallo-beta-lactamase" evidence="1">
    <location>
        <begin position="60"/>
        <end position="273"/>
    </location>
</feature>
<name>A0ABY2XX92_9PAST</name>
<dbReference type="InterPro" id="IPR029228">
    <property type="entry name" value="Alkyl_sulf_dimr"/>
</dbReference>